<evidence type="ECO:0000313" key="2">
    <source>
        <dbReference type="Proteomes" id="UP000183954"/>
    </source>
</evidence>
<keyword evidence="2" id="KW-1185">Reference proteome</keyword>
<reference evidence="2" key="1">
    <citation type="submission" date="2016-11" db="EMBL/GenBank/DDBJ databases">
        <authorList>
            <person name="Varghese N."/>
            <person name="Submissions S."/>
        </authorList>
    </citation>
    <scope>NUCLEOTIDE SEQUENCE [LARGE SCALE GENOMIC DNA]</scope>
    <source>
        <strain evidence="2">DSM 15449</strain>
    </source>
</reference>
<dbReference type="AlphaFoldDB" id="A0A1M5S151"/>
<protein>
    <submittedName>
        <fullName evidence="1">Uncharacterized protein</fullName>
    </submittedName>
</protein>
<dbReference type="STRING" id="1121420.SAMN02746098_00717"/>
<gene>
    <name evidence="1" type="ORF">SAMN02746098_00717</name>
</gene>
<dbReference type="EMBL" id="FQXJ01000003">
    <property type="protein sequence ID" value="SHH32155.1"/>
    <property type="molecule type" value="Genomic_DNA"/>
</dbReference>
<dbReference type="Proteomes" id="UP000183954">
    <property type="component" value="Unassembled WGS sequence"/>
</dbReference>
<organism evidence="1 2">
    <name type="scientific">Desulfosporosinus lacus DSM 15449</name>
    <dbReference type="NCBI Taxonomy" id="1121420"/>
    <lineage>
        <taxon>Bacteria</taxon>
        <taxon>Bacillati</taxon>
        <taxon>Bacillota</taxon>
        <taxon>Clostridia</taxon>
        <taxon>Eubacteriales</taxon>
        <taxon>Desulfitobacteriaceae</taxon>
        <taxon>Desulfosporosinus</taxon>
    </lineage>
</organism>
<evidence type="ECO:0000313" key="1">
    <source>
        <dbReference type="EMBL" id="SHH32155.1"/>
    </source>
</evidence>
<accession>A0A1M5S151</accession>
<name>A0A1M5S151_9FIRM</name>
<sequence length="80" mass="8748">MELTGQYNRFRRIGLVTKIEKEKGVAGNGAIQSCLLITAFPLSASHQNQARIVTHPPNTMTIRKAINVKGCEISLIKCAP</sequence>
<proteinExistence type="predicted"/>